<organism evidence="1 2">
    <name type="scientific">Geomicrobium sediminis</name>
    <dbReference type="NCBI Taxonomy" id="1347788"/>
    <lineage>
        <taxon>Bacteria</taxon>
        <taxon>Bacillati</taxon>
        <taxon>Bacillota</taxon>
        <taxon>Bacilli</taxon>
        <taxon>Bacillales</taxon>
        <taxon>Geomicrobium</taxon>
    </lineage>
</organism>
<name>A0ABS2PBP8_9BACL</name>
<keyword evidence="2" id="KW-1185">Reference proteome</keyword>
<dbReference type="Proteomes" id="UP000741863">
    <property type="component" value="Unassembled WGS sequence"/>
</dbReference>
<evidence type="ECO:0000313" key="1">
    <source>
        <dbReference type="EMBL" id="MBM7632771.1"/>
    </source>
</evidence>
<sequence length="211" mass="25323">MGSQQDQLYEDLTQLRTKQIVDTLSHAEKQKLQTVIYDIEQLLEKQYKKKFDLNQMQEESWVSIHAFRNFSFQDVTPKKTFMDILLSRPQFPCYSVNVEDEDWEVNYLQFPNAMKLKIMFEKEGFVFSDVLPGFMDYFYSNQLSKEDKEQMERLPDPTWCLSKVDEIEGLDEILKSTNSELHDMVLWLKEMWHKDYQLFIDYDEAMTITIS</sequence>
<dbReference type="RefSeq" id="WP_204697136.1">
    <property type="nucleotide sequence ID" value="NZ_JAFBEC010000004.1"/>
</dbReference>
<gene>
    <name evidence="1" type="ORF">JOD17_001865</name>
</gene>
<accession>A0ABS2PBP8</accession>
<dbReference type="EMBL" id="JAFBEC010000004">
    <property type="protein sequence ID" value="MBM7632771.1"/>
    <property type="molecule type" value="Genomic_DNA"/>
</dbReference>
<proteinExistence type="predicted"/>
<evidence type="ECO:0000313" key="2">
    <source>
        <dbReference type="Proteomes" id="UP000741863"/>
    </source>
</evidence>
<protein>
    <submittedName>
        <fullName evidence="1">Uncharacterized protein</fullName>
    </submittedName>
</protein>
<comment type="caution">
    <text evidence="1">The sequence shown here is derived from an EMBL/GenBank/DDBJ whole genome shotgun (WGS) entry which is preliminary data.</text>
</comment>
<reference evidence="1 2" key="1">
    <citation type="submission" date="2021-01" db="EMBL/GenBank/DDBJ databases">
        <title>Genomic Encyclopedia of Type Strains, Phase IV (KMG-IV): sequencing the most valuable type-strain genomes for metagenomic binning, comparative biology and taxonomic classification.</title>
        <authorList>
            <person name="Goeker M."/>
        </authorList>
    </citation>
    <scope>NUCLEOTIDE SEQUENCE [LARGE SCALE GENOMIC DNA]</scope>
    <source>
        <strain evidence="1 2">DSM 25540</strain>
    </source>
</reference>